<proteinExistence type="predicted"/>
<name>A0AAV1CK49_OLDCO</name>
<gene>
    <name evidence="2" type="ORF">OLC1_LOCUS6690</name>
</gene>
<evidence type="ECO:0000259" key="1">
    <source>
        <dbReference type="Pfam" id="PF13966"/>
    </source>
</evidence>
<organism evidence="2 3">
    <name type="scientific">Oldenlandia corymbosa var. corymbosa</name>
    <dbReference type="NCBI Taxonomy" id="529605"/>
    <lineage>
        <taxon>Eukaryota</taxon>
        <taxon>Viridiplantae</taxon>
        <taxon>Streptophyta</taxon>
        <taxon>Embryophyta</taxon>
        <taxon>Tracheophyta</taxon>
        <taxon>Spermatophyta</taxon>
        <taxon>Magnoliopsida</taxon>
        <taxon>eudicotyledons</taxon>
        <taxon>Gunneridae</taxon>
        <taxon>Pentapetalae</taxon>
        <taxon>asterids</taxon>
        <taxon>lamiids</taxon>
        <taxon>Gentianales</taxon>
        <taxon>Rubiaceae</taxon>
        <taxon>Rubioideae</taxon>
        <taxon>Spermacoceae</taxon>
        <taxon>Hedyotis-Oldenlandia complex</taxon>
        <taxon>Oldenlandia</taxon>
    </lineage>
</organism>
<dbReference type="Proteomes" id="UP001161247">
    <property type="component" value="Chromosome 2"/>
</dbReference>
<feature type="domain" description="Reverse transcriptase zinc-binding" evidence="1">
    <location>
        <begin position="4"/>
        <end position="72"/>
    </location>
</feature>
<dbReference type="AlphaFoldDB" id="A0AAV1CK49"/>
<accession>A0AAV1CK49</accession>
<keyword evidence="3" id="KW-1185">Reference proteome</keyword>
<reference evidence="2" key="1">
    <citation type="submission" date="2023-03" db="EMBL/GenBank/DDBJ databases">
        <authorList>
            <person name="Julca I."/>
        </authorList>
    </citation>
    <scope>NUCLEOTIDE SEQUENCE</scope>
</reference>
<dbReference type="InterPro" id="IPR026960">
    <property type="entry name" value="RVT-Znf"/>
</dbReference>
<evidence type="ECO:0000313" key="2">
    <source>
        <dbReference type="EMBL" id="CAI9095797.1"/>
    </source>
</evidence>
<sequence length="187" mass="22070">MEARKVWTKTWKLPIKAKLKHIIWKLYKGWISANSVLIRRGLNVEETCRRCGEGGESVHHKLFACDFAGLVWEMSPVKWDGLQHLTNQFSDWWDALMKIEKGEEVQARVELSVYILWQIWKARNVWLYEGKKLEPMEVVQRAMKEWGEFKQVQDHKKNTIGVERRSEGQQVEKHLIKDSVGSIVLQK</sequence>
<dbReference type="Pfam" id="PF13966">
    <property type="entry name" value="zf-RVT"/>
    <property type="match status" value="1"/>
</dbReference>
<protein>
    <submittedName>
        <fullName evidence="2">OLC1v1031812C1</fullName>
    </submittedName>
</protein>
<evidence type="ECO:0000313" key="3">
    <source>
        <dbReference type="Proteomes" id="UP001161247"/>
    </source>
</evidence>
<dbReference type="EMBL" id="OX459119">
    <property type="protein sequence ID" value="CAI9095797.1"/>
    <property type="molecule type" value="Genomic_DNA"/>
</dbReference>